<gene>
    <name evidence="1" type="ORF">DPEC_G00119580</name>
</gene>
<reference evidence="1" key="1">
    <citation type="submission" date="2021-05" db="EMBL/GenBank/DDBJ databases">
        <authorList>
            <person name="Pan Q."/>
            <person name="Jouanno E."/>
            <person name="Zahm M."/>
            <person name="Klopp C."/>
            <person name="Cabau C."/>
            <person name="Louis A."/>
            <person name="Berthelot C."/>
            <person name="Parey E."/>
            <person name="Roest Crollius H."/>
            <person name="Montfort J."/>
            <person name="Robinson-Rechavi M."/>
            <person name="Bouchez O."/>
            <person name="Lampietro C."/>
            <person name="Lopez Roques C."/>
            <person name="Donnadieu C."/>
            <person name="Postlethwait J."/>
            <person name="Bobe J."/>
            <person name="Dillon D."/>
            <person name="Chandos A."/>
            <person name="von Hippel F."/>
            <person name="Guiguen Y."/>
        </authorList>
    </citation>
    <scope>NUCLEOTIDE SEQUENCE</scope>
    <source>
        <strain evidence="1">YG-Jan2019</strain>
    </source>
</reference>
<dbReference type="EMBL" id="CM055737">
    <property type="protein sequence ID" value="KAJ8005596.1"/>
    <property type="molecule type" value="Genomic_DNA"/>
</dbReference>
<comment type="caution">
    <text evidence="1">The sequence shown here is derived from an EMBL/GenBank/DDBJ whole genome shotgun (WGS) entry which is preliminary data.</text>
</comment>
<keyword evidence="2" id="KW-1185">Reference proteome</keyword>
<accession>A0ACC2GPK9</accession>
<dbReference type="Proteomes" id="UP001157502">
    <property type="component" value="Chromosome 10"/>
</dbReference>
<sequence length="96" mass="10681">MANALTTTVLFIGLLLVNVEGQVGHSKSRCQCLNGVINQIPFLRIQSANVHNSTNYCPRIEIIVTLKNGNGRRCLNPESLMGKKVVEKWMENQKSV</sequence>
<organism evidence="1 2">
    <name type="scientific">Dallia pectoralis</name>
    <name type="common">Alaska blackfish</name>
    <dbReference type="NCBI Taxonomy" id="75939"/>
    <lineage>
        <taxon>Eukaryota</taxon>
        <taxon>Metazoa</taxon>
        <taxon>Chordata</taxon>
        <taxon>Craniata</taxon>
        <taxon>Vertebrata</taxon>
        <taxon>Euteleostomi</taxon>
        <taxon>Actinopterygii</taxon>
        <taxon>Neopterygii</taxon>
        <taxon>Teleostei</taxon>
        <taxon>Protacanthopterygii</taxon>
        <taxon>Esociformes</taxon>
        <taxon>Umbridae</taxon>
        <taxon>Dallia</taxon>
    </lineage>
</organism>
<name>A0ACC2GPK9_DALPE</name>
<evidence type="ECO:0000313" key="1">
    <source>
        <dbReference type="EMBL" id="KAJ8005596.1"/>
    </source>
</evidence>
<proteinExistence type="predicted"/>
<evidence type="ECO:0000313" key="2">
    <source>
        <dbReference type="Proteomes" id="UP001157502"/>
    </source>
</evidence>
<protein>
    <submittedName>
        <fullName evidence="1">Uncharacterized protein</fullName>
    </submittedName>
</protein>